<evidence type="ECO:0000313" key="1">
    <source>
        <dbReference type="EMBL" id="ROQ21309.1"/>
    </source>
</evidence>
<dbReference type="Pfam" id="PF09351">
    <property type="entry name" value="DUF1993"/>
    <property type="match status" value="1"/>
</dbReference>
<sequence>MNHSIKKMFQRYLSQLDTIVAKIPPETFTSSLADDMFNLETNAKIAANFILRGYCPLINRKVASFTKEESGKAAVQAQITETANYLDDLPEAQQLDATRHLRDKAGFSEVDLPEPEFIYHYIIPNFLFHASMVYAIARANGVKLSKGDYDGIHSYPAGFCFL</sequence>
<dbReference type="SUPFAM" id="SSF109854">
    <property type="entry name" value="DinB/YfiT-like putative metalloenzymes"/>
    <property type="match status" value="1"/>
</dbReference>
<organism evidence="1 2">
    <name type="scientific">Marinimicrobium koreense</name>
    <dbReference type="NCBI Taxonomy" id="306545"/>
    <lineage>
        <taxon>Bacteria</taxon>
        <taxon>Pseudomonadati</taxon>
        <taxon>Pseudomonadota</taxon>
        <taxon>Gammaproteobacteria</taxon>
        <taxon>Cellvibrionales</taxon>
        <taxon>Cellvibrionaceae</taxon>
        <taxon>Marinimicrobium</taxon>
    </lineage>
</organism>
<dbReference type="Proteomes" id="UP000273643">
    <property type="component" value="Unassembled WGS sequence"/>
</dbReference>
<dbReference type="InterPro" id="IPR018531">
    <property type="entry name" value="DUF1993"/>
</dbReference>
<dbReference type="AlphaFoldDB" id="A0A3N1NZS4"/>
<accession>A0A3N1NZS4</accession>
<dbReference type="Gene3D" id="1.20.120.450">
    <property type="entry name" value="dinb family like domain"/>
    <property type="match status" value="1"/>
</dbReference>
<gene>
    <name evidence="1" type="ORF">EDC38_1932</name>
</gene>
<dbReference type="EMBL" id="RJUK01000001">
    <property type="protein sequence ID" value="ROQ21309.1"/>
    <property type="molecule type" value="Genomic_DNA"/>
</dbReference>
<evidence type="ECO:0008006" key="3">
    <source>
        <dbReference type="Google" id="ProtNLM"/>
    </source>
</evidence>
<dbReference type="InterPro" id="IPR034660">
    <property type="entry name" value="DinB/YfiT-like"/>
</dbReference>
<dbReference type="PANTHER" id="PTHR36922">
    <property type="entry name" value="BLL2446 PROTEIN"/>
    <property type="match status" value="1"/>
</dbReference>
<dbReference type="RefSeq" id="WP_123638324.1">
    <property type="nucleotide sequence ID" value="NZ_RJUK01000001.1"/>
</dbReference>
<evidence type="ECO:0000313" key="2">
    <source>
        <dbReference type="Proteomes" id="UP000273643"/>
    </source>
</evidence>
<protein>
    <recommendedName>
        <fullName evidence="3">DUF1993 domain-containing protein</fullName>
    </recommendedName>
</protein>
<dbReference type="OrthoDB" id="338237at2"/>
<reference evidence="1 2" key="1">
    <citation type="submission" date="2018-11" db="EMBL/GenBank/DDBJ databases">
        <title>Genomic Encyclopedia of Type Strains, Phase IV (KMG-IV): sequencing the most valuable type-strain genomes for metagenomic binning, comparative biology and taxonomic classification.</title>
        <authorList>
            <person name="Goeker M."/>
        </authorList>
    </citation>
    <scope>NUCLEOTIDE SEQUENCE [LARGE SCALE GENOMIC DNA]</scope>
    <source>
        <strain evidence="1 2">DSM 16974</strain>
    </source>
</reference>
<name>A0A3N1NZS4_9GAMM</name>
<keyword evidence="2" id="KW-1185">Reference proteome</keyword>
<proteinExistence type="predicted"/>
<comment type="caution">
    <text evidence="1">The sequence shown here is derived from an EMBL/GenBank/DDBJ whole genome shotgun (WGS) entry which is preliminary data.</text>
</comment>
<dbReference type="PANTHER" id="PTHR36922:SF1">
    <property type="entry name" value="DUF1993 DOMAIN-CONTAINING PROTEIN"/>
    <property type="match status" value="1"/>
</dbReference>